<sequence>MTNSAARRGSGDFMPVIDDLQHLDGVVLREQEHCSPVLACHGVCNDQLYSCKPNDDLSVSDAPTTRLQDPDTGINPCFKAESHPEHPAVAAWKAGCLGLTFSGGGFLLSYHLGVLEALQGIGVIQPGLTPVAGASSGSLAAAAFHCHMTQPGGRAMACVEGGTRLRLGGLLRQQLMQELPDKAEEACSGRAAVAVTQALPVARRIMVTEFHSREDLLDALTASCWLPRYSGPSLTCTFRGRACMDGGTLDLLPPLPWSSMRLPGPPWQATDQSRLMVAEESMEAEVVKARGAIASTYTVK</sequence>
<feature type="active site" description="Nucleophile" evidence="2">
    <location>
        <position position="135"/>
    </location>
</feature>
<feature type="short sequence motif" description="GXSXG" evidence="2">
    <location>
        <begin position="133"/>
        <end position="137"/>
    </location>
</feature>
<dbReference type="GO" id="GO:0005737">
    <property type="term" value="C:cytoplasm"/>
    <property type="evidence" value="ECO:0007669"/>
    <property type="project" value="TreeGrafter"/>
</dbReference>
<dbReference type="InterPro" id="IPR002641">
    <property type="entry name" value="PNPLA_dom"/>
</dbReference>
<dbReference type="Proteomes" id="UP000485058">
    <property type="component" value="Unassembled WGS sequence"/>
</dbReference>
<accession>A0A6A0A936</accession>
<dbReference type="GO" id="GO:0016020">
    <property type="term" value="C:membrane"/>
    <property type="evidence" value="ECO:0007669"/>
    <property type="project" value="TreeGrafter"/>
</dbReference>
<dbReference type="GO" id="GO:0019433">
    <property type="term" value="P:triglyceride catabolic process"/>
    <property type="evidence" value="ECO:0007669"/>
    <property type="project" value="TreeGrafter"/>
</dbReference>
<dbReference type="PANTHER" id="PTHR12406">
    <property type="entry name" value="CALCIUM-INDEPENDENT PHOSPHOLIPASE A2 IPLA2 -RELATED"/>
    <property type="match status" value="1"/>
</dbReference>
<keyword evidence="2" id="KW-0378">Hydrolase</keyword>
<feature type="domain" description="PNPLA" evidence="3">
    <location>
        <begin position="99"/>
        <end position="258"/>
    </location>
</feature>
<reference evidence="4 5" key="1">
    <citation type="submission" date="2020-02" db="EMBL/GenBank/DDBJ databases">
        <title>Draft genome sequence of Haematococcus lacustris strain NIES-144.</title>
        <authorList>
            <person name="Morimoto D."/>
            <person name="Nakagawa S."/>
            <person name="Yoshida T."/>
            <person name="Sawayama S."/>
        </authorList>
    </citation>
    <scope>NUCLEOTIDE SEQUENCE [LARGE SCALE GENOMIC DNA]</scope>
    <source>
        <strain evidence="4 5">NIES-144</strain>
    </source>
</reference>
<dbReference type="Gene3D" id="3.40.1090.10">
    <property type="entry name" value="Cytosolic phospholipase A2 catalytic domain"/>
    <property type="match status" value="1"/>
</dbReference>
<dbReference type="AlphaFoldDB" id="A0A6A0A936"/>
<proteinExistence type="predicted"/>
<feature type="short sequence motif" description="DGA/G" evidence="2">
    <location>
        <begin position="245"/>
        <end position="247"/>
    </location>
</feature>
<keyword evidence="1 2" id="KW-0443">Lipid metabolism</keyword>
<dbReference type="EMBL" id="BLLF01003988">
    <property type="protein sequence ID" value="GFH28674.1"/>
    <property type="molecule type" value="Genomic_DNA"/>
</dbReference>
<keyword evidence="2" id="KW-0442">Lipid degradation</keyword>
<name>A0A6A0A936_HAELA</name>
<evidence type="ECO:0000313" key="4">
    <source>
        <dbReference type="EMBL" id="GFH28674.1"/>
    </source>
</evidence>
<feature type="non-terminal residue" evidence="4">
    <location>
        <position position="300"/>
    </location>
</feature>
<dbReference type="GO" id="GO:0005811">
    <property type="term" value="C:lipid droplet"/>
    <property type="evidence" value="ECO:0007669"/>
    <property type="project" value="TreeGrafter"/>
</dbReference>
<dbReference type="PROSITE" id="PS51635">
    <property type="entry name" value="PNPLA"/>
    <property type="match status" value="1"/>
</dbReference>
<dbReference type="InterPro" id="IPR016035">
    <property type="entry name" value="Acyl_Trfase/lysoPLipase"/>
</dbReference>
<feature type="active site" description="Proton acceptor" evidence="2">
    <location>
        <position position="245"/>
    </location>
</feature>
<dbReference type="GO" id="GO:0055088">
    <property type="term" value="P:lipid homeostasis"/>
    <property type="evidence" value="ECO:0007669"/>
    <property type="project" value="TreeGrafter"/>
</dbReference>
<evidence type="ECO:0000259" key="3">
    <source>
        <dbReference type="PROSITE" id="PS51635"/>
    </source>
</evidence>
<comment type="caution">
    <text evidence="4">The sequence shown here is derived from an EMBL/GenBank/DDBJ whole genome shotgun (WGS) entry which is preliminary data.</text>
</comment>
<dbReference type="PANTHER" id="PTHR12406:SF7">
    <property type="entry name" value="PATATIN-LIKE PHOSPHOLIPASE DOMAIN-CONTAINING PROTEIN 4"/>
    <property type="match status" value="1"/>
</dbReference>
<evidence type="ECO:0000313" key="5">
    <source>
        <dbReference type="Proteomes" id="UP000485058"/>
    </source>
</evidence>
<dbReference type="SUPFAM" id="SSF52151">
    <property type="entry name" value="FabD/lysophospholipase-like"/>
    <property type="match status" value="1"/>
</dbReference>
<keyword evidence="5" id="KW-1185">Reference proteome</keyword>
<dbReference type="GO" id="GO:0004806">
    <property type="term" value="F:triacylglycerol lipase activity"/>
    <property type="evidence" value="ECO:0007669"/>
    <property type="project" value="TreeGrafter"/>
</dbReference>
<comment type="caution">
    <text evidence="2">Lacks conserved residue(s) required for the propagation of feature annotation.</text>
</comment>
<evidence type="ECO:0000256" key="2">
    <source>
        <dbReference type="PROSITE-ProRule" id="PRU01161"/>
    </source>
</evidence>
<organism evidence="4 5">
    <name type="scientific">Haematococcus lacustris</name>
    <name type="common">Green alga</name>
    <name type="synonym">Haematococcus pluvialis</name>
    <dbReference type="NCBI Taxonomy" id="44745"/>
    <lineage>
        <taxon>Eukaryota</taxon>
        <taxon>Viridiplantae</taxon>
        <taxon>Chlorophyta</taxon>
        <taxon>core chlorophytes</taxon>
        <taxon>Chlorophyceae</taxon>
        <taxon>CS clade</taxon>
        <taxon>Chlamydomonadales</taxon>
        <taxon>Haematococcaceae</taxon>
        <taxon>Haematococcus</taxon>
    </lineage>
</organism>
<protein>
    <submittedName>
        <fullName evidence="4">Patatin</fullName>
    </submittedName>
</protein>
<gene>
    <name evidence="4" type="ORF">HaLaN_27208</name>
</gene>
<dbReference type="InterPro" id="IPR033562">
    <property type="entry name" value="PLPL"/>
</dbReference>
<evidence type="ECO:0000256" key="1">
    <source>
        <dbReference type="ARBA" id="ARBA00023098"/>
    </source>
</evidence>